<keyword evidence="3" id="KW-0813">Transport</keyword>
<keyword evidence="5" id="KW-0479">Metal-binding</keyword>
<feature type="signal peptide" evidence="8">
    <location>
        <begin position="1"/>
        <end position="19"/>
    </location>
</feature>
<dbReference type="Gene3D" id="1.10.1130.10">
    <property type="entry name" value="Flavocytochrome C3, Chain A"/>
    <property type="match status" value="1"/>
</dbReference>
<dbReference type="RefSeq" id="WP_345316076.1">
    <property type="nucleotide sequence ID" value="NZ_BAABLF010000006.1"/>
</dbReference>
<evidence type="ECO:0000256" key="6">
    <source>
        <dbReference type="ARBA" id="ARBA00022982"/>
    </source>
</evidence>
<evidence type="ECO:0000256" key="1">
    <source>
        <dbReference type="ARBA" id="ARBA00001926"/>
    </source>
</evidence>
<keyword evidence="11" id="KW-1185">Reference proteome</keyword>
<gene>
    <name evidence="10" type="ORF">GCM10025772_11340</name>
</gene>
<evidence type="ECO:0000256" key="2">
    <source>
        <dbReference type="ARBA" id="ARBA00004418"/>
    </source>
</evidence>
<dbReference type="InterPro" id="IPR012286">
    <property type="entry name" value="Tetrahaem_cytochrome"/>
</dbReference>
<dbReference type="InterPro" id="IPR036280">
    <property type="entry name" value="Multihaem_cyt_sf"/>
</dbReference>
<protein>
    <recommendedName>
        <fullName evidence="9">Tetrahaem cytochrome domain-containing protein</fullName>
    </recommendedName>
</protein>
<keyword evidence="6" id="KW-0249">Electron transport</keyword>
<dbReference type="Pfam" id="PF14537">
    <property type="entry name" value="Cytochrom_c3_2"/>
    <property type="match status" value="1"/>
</dbReference>
<feature type="domain" description="Tetrahaem cytochrome" evidence="9">
    <location>
        <begin position="26"/>
        <end position="99"/>
    </location>
</feature>
<proteinExistence type="predicted"/>
<comment type="subcellular location">
    <subcellularLocation>
        <location evidence="2">Periplasm</location>
    </subcellularLocation>
</comment>
<dbReference type="SUPFAM" id="SSF48695">
    <property type="entry name" value="Multiheme cytochromes"/>
    <property type="match status" value="1"/>
</dbReference>
<evidence type="ECO:0000256" key="7">
    <source>
        <dbReference type="ARBA" id="ARBA00023004"/>
    </source>
</evidence>
<organism evidence="10 11">
    <name type="scientific">Ferrimonas gelatinilytica</name>
    <dbReference type="NCBI Taxonomy" id="1255257"/>
    <lineage>
        <taxon>Bacteria</taxon>
        <taxon>Pseudomonadati</taxon>
        <taxon>Pseudomonadota</taxon>
        <taxon>Gammaproteobacteria</taxon>
        <taxon>Alteromonadales</taxon>
        <taxon>Ferrimonadaceae</taxon>
        <taxon>Ferrimonas</taxon>
    </lineage>
</organism>
<comment type="cofactor">
    <cofactor evidence="1">
        <name>heme c</name>
        <dbReference type="ChEBI" id="CHEBI:61717"/>
    </cofactor>
</comment>
<evidence type="ECO:0000256" key="4">
    <source>
        <dbReference type="ARBA" id="ARBA00022617"/>
    </source>
</evidence>
<sequence length="104" mass="11137">MKKWLILVLSLGFAVSVSAAELLADMHADMAGCEACHENGEPSSDFAHENEQCVACHGSLSELEGAQHNAHDGMLVCSDCHNPHELEVGQHPTCDSCHDDGRTP</sequence>
<keyword evidence="4" id="KW-0349">Heme</keyword>
<evidence type="ECO:0000313" key="10">
    <source>
        <dbReference type="EMBL" id="GAA5189285.1"/>
    </source>
</evidence>
<dbReference type="EMBL" id="BAABLF010000006">
    <property type="protein sequence ID" value="GAA5189285.1"/>
    <property type="molecule type" value="Genomic_DNA"/>
</dbReference>
<accession>A0ABP9S181</accession>
<reference evidence="11" key="1">
    <citation type="journal article" date="2019" name="Int. J. Syst. Evol. Microbiol.">
        <title>The Global Catalogue of Microorganisms (GCM) 10K type strain sequencing project: providing services to taxonomists for standard genome sequencing and annotation.</title>
        <authorList>
            <consortium name="The Broad Institute Genomics Platform"/>
            <consortium name="The Broad Institute Genome Sequencing Center for Infectious Disease"/>
            <person name="Wu L."/>
            <person name="Ma J."/>
        </authorList>
    </citation>
    <scope>NUCLEOTIDE SEQUENCE [LARGE SCALE GENOMIC DNA]</scope>
    <source>
        <strain evidence="11">JCM 18720</strain>
    </source>
</reference>
<evidence type="ECO:0000256" key="5">
    <source>
        <dbReference type="ARBA" id="ARBA00022723"/>
    </source>
</evidence>
<dbReference type="Proteomes" id="UP001501600">
    <property type="component" value="Unassembled WGS sequence"/>
</dbReference>
<evidence type="ECO:0000259" key="9">
    <source>
        <dbReference type="Pfam" id="PF14537"/>
    </source>
</evidence>
<comment type="caution">
    <text evidence="10">The sequence shown here is derived from an EMBL/GenBank/DDBJ whole genome shotgun (WGS) entry which is preliminary data.</text>
</comment>
<keyword evidence="8" id="KW-0732">Signal</keyword>
<evidence type="ECO:0000256" key="3">
    <source>
        <dbReference type="ARBA" id="ARBA00022448"/>
    </source>
</evidence>
<feature type="chain" id="PRO_5047516993" description="Tetrahaem cytochrome domain-containing protein" evidence="8">
    <location>
        <begin position="20"/>
        <end position="104"/>
    </location>
</feature>
<evidence type="ECO:0000256" key="8">
    <source>
        <dbReference type="SAM" id="SignalP"/>
    </source>
</evidence>
<name>A0ABP9S181_9GAMM</name>
<keyword evidence="7" id="KW-0408">Iron</keyword>
<evidence type="ECO:0000313" key="11">
    <source>
        <dbReference type="Proteomes" id="UP001501600"/>
    </source>
</evidence>